<reference evidence="2" key="1">
    <citation type="submission" date="2021-06" db="EMBL/GenBank/DDBJ databases">
        <authorList>
            <person name="Kallberg Y."/>
            <person name="Tangrot J."/>
            <person name="Rosling A."/>
        </authorList>
    </citation>
    <scope>NUCLEOTIDE SEQUENCE</scope>
    <source>
        <strain evidence="2">FL130A</strain>
    </source>
</reference>
<keyword evidence="3" id="KW-1185">Reference proteome</keyword>
<dbReference type="AlphaFoldDB" id="A0A9N9IEH5"/>
<dbReference type="InterPro" id="IPR036397">
    <property type="entry name" value="RNaseH_sf"/>
</dbReference>
<dbReference type="Gene3D" id="3.30.420.10">
    <property type="entry name" value="Ribonuclease H-like superfamily/Ribonuclease H"/>
    <property type="match status" value="1"/>
</dbReference>
<dbReference type="InterPro" id="IPR038717">
    <property type="entry name" value="Tc1-like_DDE_dom"/>
</dbReference>
<feature type="non-terminal residue" evidence="2">
    <location>
        <position position="1"/>
    </location>
</feature>
<comment type="caution">
    <text evidence="2">The sequence shown here is derived from an EMBL/GenBank/DDBJ whole genome shotgun (WGS) entry which is preliminary data.</text>
</comment>
<dbReference type="OrthoDB" id="2421251at2759"/>
<name>A0A9N9IEH5_9GLOM</name>
<organism evidence="2 3">
    <name type="scientific">Ambispora leptoticha</name>
    <dbReference type="NCBI Taxonomy" id="144679"/>
    <lineage>
        <taxon>Eukaryota</taxon>
        <taxon>Fungi</taxon>
        <taxon>Fungi incertae sedis</taxon>
        <taxon>Mucoromycota</taxon>
        <taxon>Glomeromycotina</taxon>
        <taxon>Glomeromycetes</taxon>
        <taxon>Archaeosporales</taxon>
        <taxon>Ambisporaceae</taxon>
        <taxon>Ambispora</taxon>
    </lineage>
</organism>
<dbReference type="GO" id="GO:0003676">
    <property type="term" value="F:nucleic acid binding"/>
    <property type="evidence" value="ECO:0007669"/>
    <property type="project" value="InterPro"/>
</dbReference>
<accession>A0A9N9IEH5</accession>
<dbReference type="Pfam" id="PF13358">
    <property type="entry name" value="DDE_3"/>
    <property type="match status" value="1"/>
</dbReference>
<sequence length="118" mass="13886">GAVNAEIFTNFVNDVKLPTDEKYYLLLDKLKVHEAKKVEKALKDKNIEPRFIVTANPWLNPIEEVFHVIKKYVESQEPRTYEDLKKIISEKINELQEKGLTKYFKDCLDFDFILKSGH</sequence>
<protein>
    <submittedName>
        <fullName evidence="2">4694_t:CDS:1</fullName>
    </submittedName>
</protein>
<evidence type="ECO:0000313" key="2">
    <source>
        <dbReference type="EMBL" id="CAG8732337.1"/>
    </source>
</evidence>
<feature type="domain" description="Tc1-like transposase DDE" evidence="1">
    <location>
        <begin position="2"/>
        <end position="85"/>
    </location>
</feature>
<dbReference type="Proteomes" id="UP000789508">
    <property type="component" value="Unassembled WGS sequence"/>
</dbReference>
<proteinExistence type="predicted"/>
<dbReference type="EMBL" id="CAJVPS010031092">
    <property type="protein sequence ID" value="CAG8732337.1"/>
    <property type="molecule type" value="Genomic_DNA"/>
</dbReference>
<gene>
    <name evidence="2" type="ORF">ALEPTO_LOCUS12670</name>
</gene>
<evidence type="ECO:0000259" key="1">
    <source>
        <dbReference type="Pfam" id="PF13358"/>
    </source>
</evidence>
<evidence type="ECO:0000313" key="3">
    <source>
        <dbReference type="Proteomes" id="UP000789508"/>
    </source>
</evidence>